<feature type="compositionally biased region" description="Basic and acidic residues" evidence="4">
    <location>
        <begin position="159"/>
        <end position="169"/>
    </location>
</feature>
<dbReference type="AlphaFoldDB" id="A0AAF0YM74"/>
<evidence type="ECO:0000259" key="5">
    <source>
        <dbReference type="PROSITE" id="PS50048"/>
    </source>
</evidence>
<dbReference type="InterPro" id="IPR036864">
    <property type="entry name" value="Zn2-C6_fun-type_DNA-bd_sf"/>
</dbReference>
<dbReference type="InterPro" id="IPR050613">
    <property type="entry name" value="Sec_Metabolite_Reg"/>
</dbReference>
<name>A0AAF0YM74_9TREE</name>
<evidence type="ECO:0000313" key="7">
    <source>
        <dbReference type="Proteomes" id="UP000827549"/>
    </source>
</evidence>
<dbReference type="PANTHER" id="PTHR31001:SF56">
    <property type="entry name" value="ZN(2)-C6 FUNGAL-TYPE DOMAIN-CONTAINING PROTEIN"/>
    <property type="match status" value="1"/>
</dbReference>
<dbReference type="InterPro" id="IPR007219">
    <property type="entry name" value="XnlR_reg_dom"/>
</dbReference>
<protein>
    <submittedName>
        <fullName evidence="6">Purtative transcriptional regulatory protein</fullName>
    </submittedName>
</protein>
<evidence type="ECO:0000256" key="2">
    <source>
        <dbReference type="ARBA" id="ARBA00022723"/>
    </source>
</evidence>
<reference evidence="6" key="1">
    <citation type="submission" date="2023-10" db="EMBL/GenBank/DDBJ databases">
        <authorList>
            <person name="Noh H."/>
        </authorList>
    </citation>
    <scope>NUCLEOTIDE SEQUENCE</scope>
    <source>
        <strain evidence="6">DUCC4014</strain>
    </source>
</reference>
<feature type="region of interest" description="Disordered" evidence="4">
    <location>
        <begin position="142"/>
        <end position="177"/>
    </location>
</feature>
<proteinExistence type="predicted"/>
<accession>A0AAF0YM74</accession>
<dbReference type="SMART" id="SM00066">
    <property type="entry name" value="GAL4"/>
    <property type="match status" value="1"/>
</dbReference>
<dbReference type="SUPFAM" id="SSF57701">
    <property type="entry name" value="Zn2/Cys6 DNA-binding domain"/>
    <property type="match status" value="1"/>
</dbReference>
<keyword evidence="7" id="KW-1185">Reference proteome</keyword>
<evidence type="ECO:0000256" key="1">
    <source>
        <dbReference type="ARBA" id="ARBA00004123"/>
    </source>
</evidence>
<dbReference type="EMBL" id="CP086720">
    <property type="protein sequence ID" value="WOO86078.1"/>
    <property type="molecule type" value="Genomic_DNA"/>
</dbReference>
<dbReference type="Pfam" id="PF04082">
    <property type="entry name" value="Fungal_trans"/>
    <property type="match status" value="1"/>
</dbReference>
<dbReference type="PANTHER" id="PTHR31001">
    <property type="entry name" value="UNCHARACTERIZED TRANSCRIPTIONAL REGULATORY PROTEIN"/>
    <property type="match status" value="1"/>
</dbReference>
<dbReference type="Pfam" id="PF00172">
    <property type="entry name" value="Zn_clus"/>
    <property type="match status" value="1"/>
</dbReference>
<dbReference type="GO" id="GO:0008270">
    <property type="term" value="F:zinc ion binding"/>
    <property type="evidence" value="ECO:0007669"/>
    <property type="project" value="InterPro"/>
</dbReference>
<feature type="region of interest" description="Disordered" evidence="4">
    <location>
        <begin position="81"/>
        <end position="106"/>
    </location>
</feature>
<evidence type="ECO:0000256" key="4">
    <source>
        <dbReference type="SAM" id="MobiDB-lite"/>
    </source>
</evidence>
<dbReference type="GO" id="GO:0005634">
    <property type="term" value="C:nucleus"/>
    <property type="evidence" value="ECO:0007669"/>
    <property type="project" value="UniProtKB-SubCell"/>
</dbReference>
<gene>
    <name evidence="6" type="primary">SPAC1F7.11c_13</name>
    <name evidence="6" type="ORF">LOC62_07G009567</name>
</gene>
<feature type="domain" description="Zn(2)-C6 fungal-type" evidence="5">
    <location>
        <begin position="16"/>
        <end position="45"/>
    </location>
</feature>
<dbReference type="Gene3D" id="4.10.240.10">
    <property type="entry name" value="Zn(2)-C6 fungal-type DNA-binding domain"/>
    <property type="match status" value="1"/>
</dbReference>
<dbReference type="Proteomes" id="UP000827549">
    <property type="component" value="Chromosome 7"/>
</dbReference>
<dbReference type="GeneID" id="87812728"/>
<evidence type="ECO:0000256" key="3">
    <source>
        <dbReference type="ARBA" id="ARBA00023242"/>
    </source>
</evidence>
<comment type="subcellular location">
    <subcellularLocation>
        <location evidence="1">Nucleus</location>
    </subcellularLocation>
</comment>
<dbReference type="GO" id="GO:0006351">
    <property type="term" value="P:DNA-templated transcription"/>
    <property type="evidence" value="ECO:0007669"/>
    <property type="project" value="InterPro"/>
</dbReference>
<dbReference type="InterPro" id="IPR001138">
    <property type="entry name" value="Zn2Cys6_DnaBD"/>
</dbReference>
<organism evidence="6 7">
    <name type="scientific">Vanrija pseudolonga</name>
    <dbReference type="NCBI Taxonomy" id="143232"/>
    <lineage>
        <taxon>Eukaryota</taxon>
        <taxon>Fungi</taxon>
        <taxon>Dikarya</taxon>
        <taxon>Basidiomycota</taxon>
        <taxon>Agaricomycotina</taxon>
        <taxon>Tremellomycetes</taxon>
        <taxon>Trichosporonales</taxon>
        <taxon>Trichosporonaceae</taxon>
        <taxon>Vanrija</taxon>
    </lineage>
</organism>
<dbReference type="GO" id="GO:0000981">
    <property type="term" value="F:DNA-binding transcription factor activity, RNA polymerase II-specific"/>
    <property type="evidence" value="ECO:0007669"/>
    <property type="project" value="InterPro"/>
</dbReference>
<dbReference type="CDD" id="cd00067">
    <property type="entry name" value="GAL4"/>
    <property type="match status" value="1"/>
</dbReference>
<dbReference type="RefSeq" id="XP_062632104.1">
    <property type="nucleotide sequence ID" value="XM_062776120.1"/>
</dbReference>
<evidence type="ECO:0000313" key="6">
    <source>
        <dbReference type="EMBL" id="WOO86078.1"/>
    </source>
</evidence>
<dbReference type="PROSITE" id="PS50048">
    <property type="entry name" value="ZN2_CY6_FUNGAL_2"/>
    <property type="match status" value="1"/>
</dbReference>
<dbReference type="CDD" id="cd12148">
    <property type="entry name" value="fungal_TF_MHR"/>
    <property type="match status" value="1"/>
</dbReference>
<dbReference type="GO" id="GO:0003677">
    <property type="term" value="F:DNA binding"/>
    <property type="evidence" value="ECO:0007669"/>
    <property type="project" value="InterPro"/>
</dbReference>
<keyword evidence="3" id="KW-0539">Nucleus</keyword>
<keyword evidence="2" id="KW-0479">Metal-binding</keyword>
<sequence>MDPEPAKKKRRRIHLNCEECRRTKSKCNRSWPCSECVKKGLAHICPNHVSKVSQPKSQTIAELQARVKQLEAVIARHGLEADSIASDGDDEQPITGRNNTLPGPGAPQSAVDMAAMLGHLTLGNGGSSSKRFAGMGTTAFFLASPGESEGTSDDEEDEGVRREAMREELAPPWGRSRGVSLTGRGHLPGVLLDRCRAMLPSRRAAKEMFDRFFEATSWRIQPMTPAFFDTVLSSVYDSPEGAHAHDLAVLFAMQAMAMLFDATAGTQSAFQSVDYHQTAYSCLVAGNFYTETTLSSLVSLHLLGSFLINSDDKRLPDGIFAIVGLGVRLATIAGYHREPAPGSMGQDELDWRRRVWHELLALERVHCLTALLPGSIAPRHYDTAFPSDAHKEGYFFTKWKLGLHMQRVFDYWSTIEIADYQEVQDIDAGLRRFLHDLPPHLRCASFPAESFPLARPGAPAVVVSPAPVATVATSTSDYTSTITPERLAHQQYRMATHICMVFFYLHRPCFMRALSIGGHIGELSVRTVVEVCERMLELVRGILSSDHSMSRWFSFAADLFSVLLCQTLLVVKTTDAALAQARFGVLAQGLAVLEWTATASPNSKNRALVGRTRRLVAKAKESLARFPSINAETTAAGITPAVKTEVIDVDLLELQAPPLLYPSLPHPALPVPDHSPSDASSGAAAAPFTAFELPEGSLGFSMPTTNDAQFDMWLAMLFPSGGGGEAHPAVVPNGQASDDLFLDPAVPNGEQAEELFLDPTAWQA</sequence>